<evidence type="ECO:0000259" key="9">
    <source>
        <dbReference type="SMART" id="SM00900"/>
    </source>
</evidence>
<evidence type="ECO:0000256" key="8">
    <source>
        <dbReference type="ARBA" id="ARBA00049922"/>
    </source>
</evidence>
<keyword evidence="5" id="KW-0285">Flavoprotein</keyword>
<comment type="catalytic activity">
    <reaction evidence="8">
        <text>dihydrourocanate + A = urocanate + AH2</text>
        <dbReference type="Rhea" id="RHEA:36059"/>
        <dbReference type="ChEBI" id="CHEBI:13193"/>
        <dbReference type="ChEBI" id="CHEBI:17499"/>
        <dbReference type="ChEBI" id="CHEBI:27247"/>
        <dbReference type="ChEBI" id="CHEBI:72991"/>
        <dbReference type="EC" id="1.3.99.33"/>
    </reaction>
</comment>
<evidence type="ECO:0000313" key="10">
    <source>
        <dbReference type="EMBL" id="KRL76223.1"/>
    </source>
</evidence>
<dbReference type="SUPFAM" id="SSF56425">
    <property type="entry name" value="Succinate dehydrogenase/fumarate reductase flavoprotein, catalytic domain"/>
    <property type="match status" value="1"/>
</dbReference>
<dbReference type="InterPro" id="IPR027477">
    <property type="entry name" value="Succ_DH/fumarate_Rdtase_cat_sf"/>
</dbReference>
<comment type="caution">
    <text evidence="10">The sequence shown here is derived from an EMBL/GenBank/DDBJ whole genome shotgun (WGS) entry which is preliminary data.</text>
</comment>
<dbReference type="GO" id="GO:0033765">
    <property type="term" value="F:steroid dehydrogenase activity, acting on the CH-CH group of donors"/>
    <property type="evidence" value="ECO:0007669"/>
    <property type="project" value="UniProtKB-ARBA"/>
</dbReference>
<comment type="cofactor">
    <cofactor evidence="1">
        <name>FMN</name>
        <dbReference type="ChEBI" id="CHEBI:58210"/>
    </cofactor>
</comment>
<dbReference type="InterPro" id="IPR007329">
    <property type="entry name" value="FMN-bd"/>
</dbReference>
<dbReference type="SUPFAM" id="SSF51905">
    <property type="entry name" value="FAD/NAD(P)-binding domain"/>
    <property type="match status" value="1"/>
</dbReference>
<dbReference type="InterPro" id="IPR036188">
    <property type="entry name" value="FAD/NAD-bd_sf"/>
</dbReference>
<dbReference type="PATRIC" id="fig|1423740.3.peg.2101"/>
<dbReference type="EMBL" id="AZFH01000202">
    <property type="protein sequence ID" value="KRL76223.1"/>
    <property type="molecule type" value="Genomic_DNA"/>
</dbReference>
<dbReference type="SMART" id="SM00900">
    <property type="entry name" value="FMN_bind"/>
    <property type="match status" value="1"/>
</dbReference>
<dbReference type="GO" id="GO:0010181">
    <property type="term" value="F:FMN binding"/>
    <property type="evidence" value="ECO:0007669"/>
    <property type="project" value="InterPro"/>
</dbReference>
<accession>A0A0R1T4A7</accession>
<dbReference type="Gene3D" id="3.90.700.10">
    <property type="entry name" value="Succinate dehydrogenase/fumarate reductase flavoprotein, catalytic domain"/>
    <property type="match status" value="1"/>
</dbReference>
<dbReference type="STRING" id="1423740.FC36_GL001935"/>
<dbReference type="InterPro" id="IPR050315">
    <property type="entry name" value="FAD-oxidoreductase_2"/>
</dbReference>
<evidence type="ECO:0000256" key="4">
    <source>
        <dbReference type="ARBA" id="ARBA00015872"/>
    </source>
</evidence>
<dbReference type="GO" id="GO:0016020">
    <property type="term" value="C:membrane"/>
    <property type="evidence" value="ECO:0007669"/>
    <property type="project" value="InterPro"/>
</dbReference>
<dbReference type="Proteomes" id="UP000051048">
    <property type="component" value="Unassembled WGS sequence"/>
</dbReference>
<protein>
    <recommendedName>
        <fullName evidence="4">Urocanate reductase</fullName>
        <ecNumber evidence="3">1.3.99.33</ecNumber>
    </recommendedName>
</protein>
<feature type="domain" description="FMN-binding" evidence="9">
    <location>
        <begin position="11"/>
        <end position="85"/>
    </location>
</feature>
<dbReference type="Pfam" id="PF04205">
    <property type="entry name" value="FMN_bind"/>
    <property type="match status" value="1"/>
</dbReference>
<dbReference type="InterPro" id="IPR003953">
    <property type="entry name" value="FAD-dep_OxRdtase_2_FAD-bd"/>
</dbReference>
<evidence type="ECO:0000256" key="2">
    <source>
        <dbReference type="ARBA" id="ARBA00001974"/>
    </source>
</evidence>
<keyword evidence="6" id="KW-0274">FAD</keyword>
<keyword evidence="7" id="KW-0560">Oxidoreductase</keyword>
<proteinExistence type="predicted"/>
<comment type="cofactor">
    <cofactor evidence="2">
        <name>FAD</name>
        <dbReference type="ChEBI" id="CHEBI:57692"/>
    </cofactor>
</comment>
<dbReference type="AlphaFoldDB" id="A0A0R1T4A7"/>
<dbReference type="EC" id="1.3.99.33" evidence="3"/>
<gene>
    <name evidence="10" type="ORF">FC36_GL001935</name>
</gene>
<dbReference type="OrthoDB" id="337830at2"/>
<dbReference type="PANTHER" id="PTHR43400:SF10">
    <property type="entry name" value="3-OXOSTEROID 1-DEHYDROGENASE"/>
    <property type="match status" value="1"/>
</dbReference>
<dbReference type="Pfam" id="PF00890">
    <property type="entry name" value="FAD_binding_2"/>
    <property type="match status" value="1"/>
</dbReference>
<evidence type="ECO:0000256" key="1">
    <source>
        <dbReference type="ARBA" id="ARBA00001917"/>
    </source>
</evidence>
<dbReference type="PANTHER" id="PTHR43400">
    <property type="entry name" value="FUMARATE REDUCTASE"/>
    <property type="match status" value="1"/>
</dbReference>
<organism evidence="10 11">
    <name type="scientific">Ligilactobacillus equi DSM 15833 = JCM 10991</name>
    <dbReference type="NCBI Taxonomy" id="1423740"/>
    <lineage>
        <taxon>Bacteria</taxon>
        <taxon>Bacillati</taxon>
        <taxon>Bacillota</taxon>
        <taxon>Bacilli</taxon>
        <taxon>Lactobacillales</taxon>
        <taxon>Lactobacillaceae</taxon>
        <taxon>Ligilactobacillus</taxon>
    </lineage>
</organism>
<dbReference type="Gene3D" id="3.50.50.60">
    <property type="entry name" value="FAD/NAD(P)-binding domain"/>
    <property type="match status" value="1"/>
</dbReference>
<evidence type="ECO:0000256" key="3">
    <source>
        <dbReference type="ARBA" id="ARBA00013137"/>
    </source>
</evidence>
<dbReference type="RefSeq" id="WP_051528012.1">
    <property type="nucleotide sequence ID" value="NZ_AZFH01000202.1"/>
</dbReference>
<evidence type="ECO:0000256" key="5">
    <source>
        <dbReference type="ARBA" id="ARBA00022630"/>
    </source>
</evidence>
<evidence type="ECO:0000313" key="11">
    <source>
        <dbReference type="Proteomes" id="UP000051048"/>
    </source>
</evidence>
<evidence type="ECO:0000256" key="7">
    <source>
        <dbReference type="ARBA" id="ARBA00023002"/>
    </source>
</evidence>
<reference evidence="10 11" key="1">
    <citation type="journal article" date="2015" name="Genome Announc.">
        <title>Expanding the biotechnology potential of lactobacilli through comparative genomics of 213 strains and associated genera.</title>
        <authorList>
            <person name="Sun Z."/>
            <person name="Harris H.M."/>
            <person name="McCann A."/>
            <person name="Guo C."/>
            <person name="Argimon S."/>
            <person name="Zhang W."/>
            <person name="Yang X."/>
            <person name="Jeffery I.B."/>
            <person name="Cooney J.C."/>
            <person name="Kagawa T.F."/>
            <person name="Liu W."/>
            <person name="Song Y."/>
            <person name="Salvetti E."/>
            <person name="Wrobel A."/>
            <person name="Rasinkangas P."/>
            <person name="Parkhill J."/>
            <person name="Rea M.C."/>
            <person name="O'Sullivan O."/>
            <person name="Ritari J."/>
            <person name="Douillard F.P."/>
            <person name="Paul Ross R."/>
            <person name="Yang R."/>
            <person name="Briner A.E."/>
            <person name="Felis G.E."/>
            <person name="de Vos W.M."/>
            <person name="Barrangou R."/>
            <person name="Klaenhammer T.R."/>
            <person name="Caufield P.W."/>
            <person name="Cui Y."/>
            <person name="Zhang H."/>
            <person name="O'Toole P.W."/>
        </authorList>
    </citation>
    <scope>NUCLEOTIDE SEQUENCE [LARGE SCALE GENOMIC DNA]</scope>
    <source>
        <strain evidence="10 11">DSM 15833</strain>
    </source>
</reference>
<dbReference type="GO" id="GO:0008202">
    <property type="term" value="P:steroid metabolic process"/>
    <property type="evidence" value="ECO:0007669"/>
    <property type="project" value="UniProtKB-ARBA"/>
</dbReference>
<sequence length="598" mass="63332">MITTYIGKTQGFHGPVAASVTLDEQARVIGVEADFNTHARVGRLAIERMQEKMLAAQSVDVDAVTGVTSSSIAFKQAAKKAVALAQGEISAQEAEDLNFKLAIDGPKVKADFDAEGTPLNTSDIQAYVAANAVDSYRVSYDLVVIGSGGAGLAAAVQAAEEGLSVLILEKAGIPGGTTNFSGGVVQASGTKYQKEMTKFTNDTAQNHADYYLQAAEGLADRDLVTDLTKHAGQNITWLEEMGVKWISVYGNNHVPYIADKVHADRIHVNSGGGAATDGVLLTQALLKNALSLGVKVSYENSVQALIFDTERKEVVGVKAARGYYQAKKAVLIATASIDHNPALAKDLSPQHYADLKNKACMSISTDTGDGLILGQSVNAALCGLGGTIDFDGRTGNATNNQMPTIPSFFVNAAGRRFVCEDATYAYGFREIFHEESKFQKPTYMIFADSSLKAPASPWNAESLAADIKKGLVVSADSIEALAQKIGVDARGLAKTLQDWNELAVRHQDPEFGRQMGLEPLAGKYFAYQNRASNLGSLGGLKINVKGQVLDIHDQVIPGLYAAGLAAGGWMGTYYPGSGTALAGIIHQGRRAAHSIAQI</sequence>
<evidence type="ECO:0000256" key="6">
    <source>
        <dbReference type="ARBA" id="ARBA00022827"/>
    </source>
</evidence>
<name>A0A0R1T4A7_9LACO</name>
<dbReference type="Gene3D" id="3.90.1010.20">
    <property type="match status" value="1"/>
</dbReference>